<dbReference type="PANTHER" id="PTHR35848:SF9">
    <property type="entry name" value="SLL1358 PROTEIN"/>
    <property type="match status" value="1"/>
</dbReference>
<keyword evidence="1" id="KW-0479">Metal-binding</keyword>
<dbReference type="SUPFAM" id="SSF51182">
    <property type="entry name" value="RmlC-like cupins"/>
    <property type="match status" value="1"/>
</dbReference>
<proteinExistence type="predicted"/>
<dbReference type="InterPro" id="IPR011051">
    <property type="entry name" value="RmlC_Cupin_sf"/>
</dbReference>
<dbReference type="RefSeq" id="WP_039497639.1">
    <property type="nucleotide sequence ID" value="NZ_CBCSDF010000006.1"/>
</dbReference>
<dbReference type="PANTHER" id="PTHR35848">
    <property type="entry name" value="OXALATE-BINDING PROTEIN"/>
    <property type="match status" value="1"/>
</dbReference>
<dbReference type="CDD" id="cd02224">
    <property type="entry name" value="cupin_SPO2919-like"/>
    <property type="match status" value="1"/>
</dbReference>
<reference evidence="4 6" key="2">
    <citation type="submission" date="2023-10" db="EMBL/GenBank/DDBJ databases">
        <title>To unveil natural product biosynthetic capacity in Pseudoalteromonas.</title>
        <authorList>
            <person name="Wang J."/>
        </authorList>
    </citation>
    <scope>NUCLEOTIDE SEQUENCE [LARGE SCALE GENOMIC DNA]</scope>
    <source>
        <strain evidence="4 6">DSM 15914</strain>
    </source>
</reference>
<evidence type="ECO:0000313" key="3">
    <source>
        <dbReference type="EMBL" id="NLR20311.1"/>
    </source>
</evidence>
<protein>
    <submittedName>
        <fullName evidence="3">Cupin domain-containing protein</fullName>
    </submittedName>
</protein>
<organism evidence="3 5">
    <name type="scientific">Pseudoalteromonas maricaloris</name>
    <dbReference type="NCBI Taxonomy" id="184924"/>
    <lineage>
        <taxon>Bacteria</taxon>
        <taxon>Pseudomonadati</taxon>
        <taxon>Pseudomonadota</taxon>
        <taxon>Gammaproteobacteria</taxon>
        <taxon>Alteromonadales</taxon>
        <taxon>Pseudoalteromonadaceae</taxon>
        <taxon>Pseudoalteromonas</taxon>
    </lineage>
</organism>
<dbReference type="Proteomes" id="UP001304419">
    <property type="component" value="Chromosome 1"/>
</dbReference>
<sequence>MEKYIVSKAEIEALKGEKRVHFLNPNAQRLNKSLGDLTGITGFGFHIVEIQPGFDSTETHMHYHEDECVYILQGTAEAYIGDEVIGVGEGDFIGYRACGKPHKLVNNSDVTLRCIVVGQRLPHDVGDYTKQGKRIYRQKGLPWNVVDINDIMEPMKNNQDNNNE</sequence>
<keyword evidence="6" id="KW-1185">Reference proteome</keyword>
<evidence type="ECO:0000259" key="2">
    <source>
        <dbReference type="Pfam" id="PF07883"/>
    </source>
</evidence>
<feature type="domain" description="Cupin type-2" evidence="2">
    <location>
        <begin position="47"/>
        <end position="117"/>
    </location>
</feature>
<dbReference type="InterPro" id="IPR051610">
    <property type="entry name" value="GPI/OXD"/>
</dbReference>
<evidence type="ECO:0000313" key="4">
    <source>
        <dbReference type="EMBL" id="WOX27108.1"/>
    </source>
</evidence>
<accession>A0A8I2H4Z8</accession>
<dbReference type="Pfam" id="PF07883">
    <property type="entry name" value="Cupin_2"/>
    <property type="match status" value="1"/>
</dbReference>
<dbReference type="EMBL" id="WEIA01000001">
    <property type="protein sequence ID" value="NLR20311.1"/>
    <property type="molecule type" value="Genomic_DNA"/>
</dbReference>
<dbReference type="Proteomes" id="UP000646877">
    <property type="component" value="Unassembled WGS sequence"/>
</dbReference>
<dbReference type="InterPro" id="IPR013096">
    <property type="entry name" value="Cupin_2"/>
</dbReference>
<name>A0A8I2H4Z8_9GAMM</name>
<dbReference type="InterPro" id="IPR014710">
    <property type="entry name" value="RmlC-like_jellyroll"/>
</dbReference>
<dbReference type="GeneID" id="98335982"/>
<evidence type="ECO:0000256" key="1">
    <source>
        <dbReference type="ARBA" id="ARBA00022723"/>
    </source>
</evidence>
<evidence type="ECO:0000313" key="5">
    <source>
        <dbReference type="Proteomes" id="UP000646877"/>
    </source>
</evidence>
<dbReference type="Gene3D" id="2.60.120.10">
    <property type="entry name" value="Jelly Rolls"/>
    <property type="match status" value="1"/>
</dbReference>
<dbReference type="GO" id="GO:0046872">
    <property type="term" value="F:metal ion binding"/>
    <property type="evidence" value="ECO:0007669"/>
    <property type="project" value="UniProtKB-KW"/>
</dbReference>
<dbReference type="AlphaFoldDB" id="A0A8I2H4Z8"/>
<reference evidence="3" key="1">
    <citation type="submission" date="2019-10" db="EMBL/GenBank/DDBJ databases">
        <authorList>
            <person name="Paulsen S."/>
        </authorList>
    </citation>
    <scope>NUCLEOTIDE SEQUENCE</scope>
    <source>
        <strain evidence="3">LMG 19692</strain>
    </source>
</reference>
<gene>
    <name evidence="3" type="ORF">F9Y85_03035</name>
    <name evidence="4" type="ORF">R5H13_10525</name>
</gene>
<dbReference type="EMBL" id="CP137578">
    <property type="protein sequence ID" value="WOX27108.1"/>
    <property type="molecule type" value="Genomic_DNA"/>
</dbReference>
<evidence type="ECO:0000313" key="6">
    <source>
        <dbReference type="Proteomes" id="UP001304419"/>
    </source>
</evidence>